<dbReference type="PANTHER" id="PTHR30093:SF44">
    <property type="entry name" value="TYPE II SECRETION SYSTEM CORE PROTEIN G"/>
    <property type="match status" value="1"/>
</dbReference>
<dbReference type="AlphaFoldDB" id="A0A6M4H9Z6"/>
<dbReference type="InterPro" id="IPR031982">
    <property type="entry name" value="PilE-like"/>
</dbReference>
<keyword evidence="4 6" id="KW-1133">Transmembrane helix</keyword>
<dbReference type="EMBL" id="CP053073">
    <property type="protein sequence ID" value="QJR16420.1"/>
    <property type="molecule type" value="Genomic_DNA"/>
</dbReference>
<evidence type="ECO:0000256" key="4">
    <source>
        <dbReference type="ARBA" id="ARBA00022989"/>
    </source>
</evidence>
<evidence type="ECO:0000256" key="5">
    <source>
        <dbReference type="ARBA" id="ARBA00023136"/>
    </source>
</evidence>
<dbReference type="GO" id="GO:0016020">
    <property type="term" value="C:membrane"/>
    <property type="evidence" value="ECO:0007669"/>
    <property type="project" value="UniProtKB-SubCell"/>
</dbReference>
<dbReference type="InParanoid" id="A0A6M4H9Z6"/>
<dbReference type="Pfam" id="PF16732">
    <property type="entry name" value="ComP_DUS"/>
    <property type="match status" value="1"/>
</dbReference>
<proteinExistence type="predicted"/>
<evidence type="ECO:0000256" key="3">
    <source>
        <dbReference type="ARBA" id="ARBA00022692"/>
    </source>
</evidence>
<keyword evidence="5 6" id="KW-0472">Membrane</keyword>
<evidence type="ECO:0000313" key="8">
    <source>
        <dbReference type="Proteomes" id="UP000503096"/>
    </source>
</evidence>
<dbReference type="InterPro" id="IPR012902">
    <property type="entry name" value="N_methyl_site"/>
</dbReference>
<evidence type="ECO:0000313" key="7">
    <source>
        <dbReference type="EMBL" id="QJR16420.1"/>
    </source>
</evidence>
<evidence type="ECO:0000256" key="1">
    <source>
        <dbReference type="ARBA" id="ARBA00004167"/>
    </source>
</evidence>
<dbReference type="RefSeq" id="WP_212758107.1">
    <property type="nucleotide sequence ID" value="NZ_CP053073.1"/>
</dbReference>
<dbReference type="PANTHER" id="PTHR30093">
    <property type="entry name" value="GENERAL SECRETION PATHWAY PROTEIN G"/>
    <property type="match status" value="1"/>
</dbReference>
<evidence type="ECO:0008006" key="9">
    <source>
        <dbReference type="Google" id="ProtNLM"/>
    </source>
</evidence>
<dbReference type="Proteomes" id="UP000503096">
    <property type="component" value="Chromosome"/>
</dbReference>
<keyword evidence="2" id="KW-0488">Methylation</keyword>
<dbReference type="KEGG" id="upl:DSM104440_03254"/>
<sequence>MQKQTGFTLIELMIVVAIIGILAAIAIPQYNDYITRGALVEGHTNLQQFRVRMEQHYQDNRNFAGAGLNGCGAAAPTQTTYFDYACALGAGNQTYVVTATGKLRAAGFAFTINEQNARATTAAPAGWAPTPMPNTCFIIRKTSC</sequence>
<gene>
    <name evidence="7" type="ORF">DSM104440_03254</name>
</gene>
<dbReference type="Gene3D" id="3.30.700.10">
    <property type="entry name" value="Glycoprotein, Type 4 Pilin"/>
    <property type="match status" value="1"/>
</dbReference>
<evidence type="ECO:0000256" key="2">
    <source>
        <dbReference type="ARBA" id="ARBA00022481"/>
    </source>
</evidence>
<dbReference type="PROSITE" id="PS00409">
    <property type="entry name" value="PROKAR_NTER_METHYL"/>
    <property type="match status" value="1"/>
</dbReference>
<keyword evidence="3 6" id="KW-0812">Transmembrane</keyword>
<dbReference type="InterPro" id="IPR045584">
    <property type="entry name" value="Pilin-like"/>
</dbReference>
<feature type="transmembrane region" description="Helical" evidence="6">
    <location>
        <begin position="6"/>
        <end position="27"/>
    </location>
</feature>
<name>A0A6M4H9Z6_9PROT</name>
<keyword evidence="8" id="KW-1185">Reference proteome</keyword>
<dbReference type="SUPFAM" id="SSF54523">
    <property type="entry name" value="Pili subunits"/>
    <property type="match status" value="1"/>
</dbReference>
<organism evidence="7 8">
    <name type="scientific">Usitatibacter palustris</name>
    <dbReference type="NCBI Taxonomy" id="2732487"/>
    <lineage>
        <taxon>Bacteria</taxon>
        <taxon>Pseudomonadati</taxon>
        <taxon>Pseudomonadota</taxon>
        <taxon>Betaproteobacteria</taxon>
        <taxon>Nitrosomonadales</taxon>
        <taxon>Usitatibacteraceae</taxon>
        <taxon>Usitatibacter</taxon>
    </lineage>
</organism>
<accession>A0A6M4H9Z6</accession>
<dbReference type="NCBIfam" id="TIGR02532">
    <property type="entry name" value="IV_pilin_GFxxxE"/>
    <property type="match status" value="1"/>
</dbReference>
<evidence type="ECO:0000256" key="6">
    <source>
        <dbReference type="SAM" id="Phobius"/>
    </source>
</evidence>
<comment type="subcellular location">
    <subcellularLocation>
        <location evidence="1">Membrane</location>
        <topology evidence="1">Single-pass membrane protein</topology>
    </subcellularLocation>
</comment>
<reference evidence="7 8" key="1">
    <citation type="submission" date="2020-04" db="EMBL/GenBank/DDBJ databases">
        <title>Usitatibacter rugosus gen. nov., sp. nov. and Usitatibacter palustris sp. nov., novel members of Usitatibacteraceae fam. nov. within the order Nitrosomonadales isolated from soil.</title>
        <authorList>
            <person name="Huber K.J."/>
            <person name="Neumann-Schaal M."/>
            <person name="Geppert A."/>
            <person name="Luckner M."/>
            <person name="Wanner G."/>
            <person name="Overmann J."/>
        </authorList>
    </citation>
    <scope>NUCLEOTIDE SEQUENCE [LARGE SCALE GENOMIC DNA]</scope>
    <source>
        <strain evidence="7 8">Swamp67</strain>
    </source>
</reference>
<dbReference type="GO" id="GO:0043683">
    <property type="term" value="P:type IV pilus assembly"/>
    <property type="evidence" value="ECO:0007669"/>
    <property type="project" value="InterPro"/>
</dbReference>
<dbReference type="Pfam" id="PF07963">
    <property type="entry name" value="N_methyl"/>
    <property type="match status" value="1"/>
</dbReference>
<protein>
    <recommendedName>
        <fullName evidence="9">Type IV pilus assembly protein PilE</fullName>
    </recommendedName>
</protein>